<dbReference type="Proteomes" id="UP001500325">
    <property type="component" value="Unassembled WGS sequence"/>
</dbReference>
<dbReference type="PANTHER" id="PTHR38588">
    <property type="entry name" value="BLL0334 PROTEIN"/>
    <property type="match status" value="1"/>
</dbReference>
<organism evidence="2 3">
    <name type="scientific">Pseudonocardia yuanmonensis</name>
    <dbReference type="NCBI Taxonomy" id="1095914"/>
    <lineage>
        <taxon>Bacteria</taxon>
        <taxon>Bacillati</taxon>
        <taxon>Actinomycetota</taxon>
        <taxon>Actinomycetes</taxon>
        <taxon>Pseudonocardiales</taxon>
        <taxon>Pseudonocardiaceae</taxon>
        <taxon>Pseudonocardia</taxon>
    </lineage>
</organism>
<dbReference type="RefSeq" id="WP_345384901.1">
    <property type="nucleotide sequence ID" value="NZ_BAABIC010000047.1"/>
</dbReference>
<dbReference type="EMBL" id="BAABIC010000047">
    <property type="protein sequence ID" value="GAA4714924.1"/>
    <property type="molecule type" value="Genomic_DNA"/>
</dbReference>
<proteinExistence type="predicted"/>
<dbReference type="SUPFAM" id="SSF55961">
    <property type="entry name" value="Bet v1-like"/>
    <property type="match status" value="1"/>
</dbReference>
<feature type="transmembrane region" description="Helical" evidence="1">
    <location>
        <begin position="186"/>
        <end position="206"/>
    </location>
</feature>
<evidence type="ECO:0008006" key="4">
    <source>
        <dbReference type="Google" id="ProtNLM"/>
    </source>
</evidence>
<protein>
    <recommendedName>
        <fullName evidence="4">Carbon monoxide dehydrogenase subunit G</fullName>
    </recommendedName>
</protein>
<accession>A0ABP8XTK8</accession>
<dbReference type="Gene3D" id="3.30.530.20">
    <property type="match status" value="1"/>
</dbReference>
<reference evidence="3" key="1">
    <citation type="journal article" date="2019" name="Int. J. Syst. Evol. Microbiol.">
        <title>The Global Catalogue of Microorganisms (GCM) 10K type strain sequencing project: providing services to taxonomists for standard genome sequencing and annotation.</title>
        <authorList>
            <consortium name="The Broad Institute Genomics Platform"/>
            <consortium name="The Broad Institute Genome Sequencing Center for Infectious Disease"/>
            <person name="Wu L."/>
            <person name="Ma J."/>
        </authorList>
    </citation>
    <scope>NUCLEOTIDE SEQUENCE [LARGE SCALE GENOMIC DNA]</scope>
    <source>
        <strain evidence="3">JCM 18055</strain>
    </source>
</reference>
<dbReference type="InterPro" id="IPR023393">
    <property type="entry name" value="START-like_dom_sf"/>
</dbReference>
<keyword evidence="1" id="KW-0472">Membrane</keyword>
<evidence type="ECO:0000256" key="1">
    <source>
        <dbReference type="SAM" id="Phobius"/>
    </source>
</evidence>
<keyword evidence="3" id="KW-1185">Reference proteome</keyword>
<gene>
    <name evidence="2" type="ORF">GCM10023215_67640</name>
</gene>
<dbReference type="InterPro" id="IPR010419">
    <property type="entry name" value="CO_DH_gsu"/>
</dbReference>
<comment type="caution">
    <text evidence="2">The sequence shown here is derived from an EMBL/GenBank/DDBJ whole genome shotgun (WGS) entry which is preliminary data.</text>
</comment>
<evidence type="ECO:0000313" key="3">
    <source>
        <dbReference type="Proteomes" id="UP001500325"/>
    </source>
</evidence>
<keyword evidence="1" id="KW-1133">Transmembrane helix</keyword>
<keyword evidence="1" id="KW-0812">Transmembrane</keyword>
<sequence>MQLREEFEVAQPLSSVWAFFEHPEKVAGCVPGVEDLVLTGPDDIDVRITQSVGPMSATFAATVTIVERVPEKLIAFTATGKTVRGAMGNVRATVTVQVEAAGPDRTTVSVDGDVALAGALGSVGQKVVAKQAGKVTAAFSRNLEEALGGAAPGRSAIGTADFAERSPAPPGPPAPVLPAHRGPDRWTILSVALSAVSAVLSGIAVWQNRRRR</sequence>
<dbReference type="Pfam" id="PF06240">
    <property type="entry name" value="COXG"/>
    <property type="match status" value="1"/>
</dbReference>
<name>A0ABP8XTK8_9PSEU</name>
<evidence type="ECO:0000313" key="2">
    <source>
        <dbReference type="EMBL" id="GAA4714924.1"/>
    </source>
</evidence>
<dbReference type="PANTHER" id="PTHR38588:SF1">
    <property type="entry name" value="BLL0334 PROTEIN"/>
    <property type="match status" value="1"/>
</dbReference>